<evidence type="ECO:0000313" key="1">
    <source>
        <dbReference type="EMBL" id="CAF0957557.1"/>
    </source>
</evidence>
<dbReference type="Proteomes" id="UP000663879">
    <property type="component" value="Unassembled WGS sequence"/>
</dbReference>
<sequence length="227" mass="27021">MYPSRPVESECEFYNNFYEKANKRYCQGLFKPDEPIEVCRLEEIPENLEGVYGRVKIFDDVIYLHQESEFNCMTKLRIFEKFNQTFRSAIPGKFDNSIGCFPIFNRYSGGSIYYKYPHFSFSNKPYYDENVVLSALMKGEKKLNEGIKIDCPMTILDWKRDKSYLALFNVKQMDVIEYTNDDFKCEKPLEFEIPGSVFDHLEPILTRIQFGTIREIKKEWDDFTNEF</sequence>
<proteinExistence type="predicted"/>
<dbReference type="AlphaFoldDB" id="A0A814DFA2"/>
<keyword evidence="2" id="KW-1185">Reference proteome</keyword>
<evidence type="ECO:0000313" key="2">
    <source>
        <dbReference type="Proteomes" id="UP000663879"/>
    </source>
</evidence>
<reference evidence="1" key="1">
    <citation type="submission" date="2021-02" db="EMBL/GenBank/DDBJ databases">
        <authorList>
            <person name="Nowell W R."/>
        </authorList>
    </citation>
    <scope>NUCLEOTIDE SEQUENCE</scope>
    <source>
        <strain evidence="1">Ploen Becks lab</strain>
    </source>
</reference>
<organism evidence="1 2">
    <name type="scientific">Brachionus calyciflorus</name>
    <dbReference type="NCBI Taxonomy" id="104777"/>
    <lineage>
        <taxon>Eukaryota</taxon>
        <taxon>Metazoa</taxon>
        <taxon>Spiralia</taxon>
        <taxon>Gnathifera</taxon>
        <taxon>Rotifera</taxon>
        <taxon>Eurotatoria</taxon>
        <taxon>Monogononta</taxon>
        <taxon>Pseudotrocha</taxon>
        <taxon>Ploima</taxon>
        <taxon>Brachionidae</taxon>
        <taxon>Brachionus</taxon>
    </lineage>
</organism>
<dbReference type="EMBL" id="CAJNOC010002909">
    <property type="protein sequence ID" value="CAF0957557.1"/>
    <property type="molecule type" value="Genomic_DNA"/>
</dbReference>
<name>A0A814DFA2_9BILA</name>
<protein>
    <submittedName>
        <fullName evidence="1">Uncharacterized protein</fullName>
    </submittedName>
</protein>
<gene>
    <name evidence="1" type="ORF">OXX778_LOCUS14274</name>
</gene>
<comment type="caution">
    <text evidence="1">The sequence shown here is derived from an EMBL/GenBank/DDBJ whole genome shotgun (WGS) entry which is preliminary data.</text>
</comment>
<accession>A0A814DFA2</accession>